<gene>
    <name evidence="5" type="ORF">FHS92_000530</name>
</gene>
<dbReference type="SMART" id="SM00421">
    <property type="entry name" value="HTH_LUXR"/>
    <property type="match status" value="1"/>
</dbReference>
<evidence type="ECO:0000256" key="2">
    <source>
        <dbReference type="ARBA" id="ARBA00023125"/>
    </source>
</evidence>
<reference evidence="5 6" key="1">
    <citation type="submission" date="2020-08" db="EMBL/GenBank/DDBJ databases">
        <title>Genomic Encyclopedia of Type Strains, Phase IV (KMG-IV): sequencing the most valuable type-strain genomes for metagenomic binning, comparative biology and taxonomic classification.</title>
        <authorList>
            <person name="Goeker M."/>
        </authorList>
    </citation>
    <scope>NUCLEOTIDE SEQUENCE [LARGE SCALE GENOMIC DNA]</scope>
    <source>
        <strain evidence="5 6">DSM 102255</strain>
    </source>
</reference>
<evidence type="ECO:0000313" key="6">
    <source>
        <dbReference type="Proteomes" id="UP000552700"/>
    </source>
</evidence>
<dbReference type="GO" id="GO:0003677">
    <property type="term" value="F:DNA binding"/>
    <property type="evidence" value="ECO:0007669"/>
    <property type="project" value="UniProtKB-KW"/>
</dbReference>
<dbReference type="InterPro" id="IPR016032">
    <property type="entry name" value="Sig_transdc_resp-reg_C-effctor"/>
</dbReference>
<evidence type="ECO:0000256" key="1">
    <source>
        <dbReference type="ARBA" id="ARBA00023015"/>
    </source>
</evidence>
<organism evidence="5 6">
    <name type="scientific">Sphingobium subterraneum</name>
    <dbReference type="NCBI Taxonomy" id="627688"/>
    <lineage>
        <taxon>Bacteria</taxon>
        <taxon>Pseudomonadati</taxon>
        <taxon>Pseudomonadota</taxon>
        <taxon>Alphaproteobacteria</taxon>
        <taxon>Sphingomonadales</taxon>
        <taxon>Sphingomonadaceae</taxon>
        <taxon>Sphingobium</taxon>
    </lineage>
</organism>
<accession>A0A841IVX8</accession>
<dbReference type="GO" id="GO:0006355">
    <property type="term" value="P:regulation of DNA-templated transcription"/>
    <property type="evidence" value="ECO:0007669"/>
    <property type="project" value="InterPro"/>
</dbReference>
<keyword evidence="2" id="KW-0238">DNA-binding</keyword>
<dbReference type="SUPFAM" id="SSF46894">
    <property type="entry name" value="C-terminal effector domain of the bipartite response regulators"/>
    <property type="match status" value="1"/>
</dbReference>
<dbReference type="RefSeq" id="WP_221230861.1">
    <property type="nucleotide sequence ID" value="NZ_JACIJP010000001.1"/>
</dbReference>
<dbReference type="Proteomes" id="UP000552700">
    <property type="component" value="Unassembled WGS sequence"/>
</dbReference>
<keyword evidence="3" id="KW-0804">Transcription</keyword>
<dbReference type="Gene3D" id="1.10.10.10">
    <property type="entry name" value="Winged helix-like DNA-binding domain superfamily/Winged helix DNA-binding domain"/>
    <property type="match status" value="1"/>
</dbReference>
<dbReference type="EMBL" id="JACIJP010000001">
    <property type="protein sequence ID" value="MBB6122823.1"/>
    <property type="molecule type" value="Genomic_DNA"/>
</dbReference>
<keyword evidence="1" id="KW-0805">Transcription regulation</keyword>
<name>A0A841IVX8_9SPHN</name>
<comment type="caution">
    <text evidence="5">The sequence shown here is derived from an EMBL/GenBank/DDBJ whole genome shotgun (WGS) entry which is preliminary data.</text>
</comment>
<dbReference type="InterPro" id="IPR036693">
    <property type="entry name" value="TF_LuxR_autoind-bd_dom_sf"/>
</dbReference>
<evidence type="ECO:0000313" key="5">
    <source>
        <dbReference type="EMBL" id="MBB6122823.1"/>
    </source>
</evidence>
<evidence type="ECO:0000259" key="4">
    <source>
        <dbReference type="SMART" id="SM00421"/>
    </source>
</evidence>
<proteinExistence type="predicted"/>
<evidence type="ECO:0000256" key="3">
    <source>
        <dbReference type="ARBA" id="ARBA00023163"/>
    </source>
</evidence>
<sequence length="249" mass="27731">MRKFDFNYFVAEFAKATNMESLHATLEQATHDLGFRYFAMGHHVDLAIPPEGIVRLTNYHESWIGQIVEEGFFADDPIHAASTKSLVGFLWHDVGSLIELSDRQKQILETAAKFGLATGCTIPAHIPGEFLGTCSFGAPSLDQLRDDSLPAAYIVGGFAFEAARRIVRRKSRYGTEPTPTFTSRQHEALIWMGRGKADSEIGTLMGIATSTAHEHVEHVRRAYGNAQRVHLIVRALFDGVVTFTDLLRR</sequence>
<protein>
    <submittedName>
        <fullName evidence="5">LuxR family quorum-sensing system transcriptional regulator CciR</fullName>
    </submittedName>
</protein>
<dbReference type="InterPro" id="IPR036388">
    <property type="entry name" value="WH-like_DNA-bd_sf"/>
</dbReference>
<dbReference type="Pfam" id="PF03472">
    <property type="entry name" value="Autoind_bind"/>
    <property type="match status" value="1"/>
</dbReference>
<dbReference type="Gene3D" id="3.30.450.80">
    <property type="entry name" value="Transcription factor LuxR-like, autoinducer-binding domain"/>
    <property type="match status" value="1"/>
</dbReference>
<dbReference type="AlphaFoldDB" id="A0A841IVX8"/>
<dbReference type="InterPro" id="IPR005143">
    <property type="entry name" value="TF_LuxR_autoind-bd_dom"/>
</dbReference>
<dbReference type="SUPFAM" id="SSF75516">
    <property type="entry name" value="Pheromone-binding domain of LuxR-like quorum-sensing transcription factors"/>
    <property type="match status" value="1"/>
</dbReference>
<feature type="domain" description="HTH luxR-type" evidence="4">
    <location>
        <begin position="178"/>
        <end position="235"/>
    </location>
</feature>
<keyword evidence="6" id="KW-1185">Reference proteome</keyword>
<dbReference type="InterPro" id="IPR000792">
    <property type="entry name" value="Tscrpt_reg_LuxR_C"/>
</dbReference>